<proteinExistence type="predicted"/>
<reference evidence="5" key="1">
    <citation type="submission" date="2020-06" db="EMBL/GenBank/DDBJ databases">
        <authorList>
            <consortium name="Plant Systems Biology data submission"/>
        </authorList>
    </citation>
    <scope>NUCLEOTIDE SEQUENCE</scope>
    <source>
        <strain evidence="5">D6</strain>
    </source>
</reference>
<evidence type="ECO:0000256" key="3">
    <source>
        <dbReference type="SAM" id="MobiDB-lite"/>
    </source>
</evidence>
<keyword evidence="4" id="KW-1133">Transmembrane helix</keyword>
<evidence type="ECO:0000256" key="2">
    <source>
        <dbReference type="ARBA" id="ARBA00022737"/>
    </source>
</evidence>
<dbReference type="Proteomes" id="UP001153069">
    <property type="component" value="Unassembled WGS sequence"/>
</dbReference>
<keyword evidence="1" id="KW-0433">Leucine-rich repeat</keyword>
<evidence type="ECO:0000313" key="5">
    <source>
        <dbReference type="EMBL" id="CAB9524756.1"/>
    </source>
</evidence>
<gene>
    <name evidence="5" type="ORF">SEMRO_1581_G283800.1</name>
</gene>
<dbReference type="AlphaFoldDB" id="A0A9N8HSX2"/>
<keyword evidence="4" id="KW-0812">Transmembrane</keyword>
<dbReference type="OrthoDB" id="38453at2759"/>
<sequence>MDTPRKQTTDEYPDGAGFHRNSTMEEEVNVDYPDSRKKSAQRGSCEISPENWSSTVAATSFNGLTTSGVESQAPGSRDVHDFVAADMEPLPPPILIDRSREPGAFPMPGFGGRGVTRPATRTENCSLEVPWFGESGSLVVANLVTDDELQSAIPHCNEAEDNERVRQDNSKQIRTYMLLAIILLVAIGMIAIAVSKSSKESSSAMTMPTTASSPPPASVEGSILSMFSQETILAITSDKGSPQSKAWQWMLEDTPLLSFLSDERVQQKFALATLFYATGGELWENSTNWLNHSIHECSWYNKPDFSMKEVVNQYYPGYLAGFLEPLPAGQCNEDGFYQHLWLDRNNLVGSLPPELYLLTALQTFSAAFNFLHGPISSHIGKLTALEGLVFSDLKDGGIIPSEIGLLTNFQVISSRNSNFRGTLPSEIWKLTNLFHFGLSANPQLKGTLPSEIGNCSKLRWLHTDDTSIGGTIPTEFGLLQDLDFASLFSSGLSGSLPSELGLLTRITLFSIFENDLIGTLPTELGAMTASTLLSFRGNQFTGTLPSEFGLLTELSISLNFDNNRFTGTVPTELGQASNLLELKLFDNQFTGAIPSELGHLSSVAHLSFANNYLTGSVPQEILALHPTLYTLTFSGNQMLSGSIPEEVCNINGTCRSTSKHTCEAFPGLSFDCTALLCGCDCSCQGTARNESQV</sequence>
<organism evidence="5 6">
    <name type="scientific">Seminavis robusta</name>
    <dbReference type="NCBI Taxonomy" id="568900"/>
    <lineage>
        <taxon>Eukaryota</taxon>
        <taxon>Sar</taxon>
        <taxon>Stramenopiles</taxon>
        <taxon>Ochrophyta</taxon>
        <taxon>Bacillariophyta</taxon>
        <taxon>Bacillariophyceae</taxon>
        <taxon>Bacillariophycidae</taxon>
        <taxon>Naviculales</taxon>
        <taxon>Naviculaceae</taxon>
        <taxon>Seminavis</taxon>
    </lineage>
</organism>
<dbReference type="InterPro" id="IPR053038">
    <property type="entry name" value="RLP_Defense"/>
</dbReference>
<evidence type="ECO:0000256" key="4">
    <source>
        <dbReference type="SAM" id="Phobius"/>
    </source>
</evidence>
<keyword evidence="6" id="KW-1185">Reference proteome</keyword>
<keyword evidence="4" id="KW-0472">Membrane</keyword>
<dbReference type="InterPro" id="IPR001611">
    <property type="entry name" value="Leu-rich_rpt"/>
</dbReference>
<dbReference type="Pfam" id="PF00560">
    <property type="entry name" value="LRR_1"/>
    <property type="match status" value="1"/>
</dbReference>
<protein>
    <submittedName>
        <fullName evidence="5">Leucine Rich Repeat</fullName>
    </submittedName>
</protein>
<accession>A0A9N8HSX2</accession>
<dbReference type="FunFam" id="3.80.10.10:FF:000041">
    <property type="entry name" value="LRR receptor-like serine/threonine-protein kinase ERECTA"/>
    <property type="match status" value="1"/>
</dbReference>
<evidence type="ECO:0000313" key="6">
    <source>
        <dbReference type="Proteomes" id="UP001153069"/>
    </source>
</evidence>
<dbReference type="EMBL" id="CAICTM010001579">
    <property type="protein sequence ID" value="CAB9524756.1"/>
    <property type="molecule type" value="Genomic_DNA"/>
</dbReference>
<dbReference type="InterPro" id="IPR032675">
    <property type="entry name" value="LRR_dom_sf"/>
</dbReference>
<keyword evidence="2" id="KW-0677">Repeat</keyword>
<feature type="transmembrane region" description="Helical" evidence="4">
    <location>
        <begin position="176"/>
        <end position="195"/>
    </location>
</feature>
<feature type="region of interest" description="Disordered" evidence="3">
    <location>
        <begin position="1"/>
        <end position="51"/>
    </location>
</feature>
<dbReference type="SUPFAM" id="SSF52058">
    <property type="entry name" value="L domain-like"/>
    <property type="match status" value="1"/>
</dbReference>
<comment type="caution">
    <text evidence="5">The sequence shown here is derived from an EMBL/GenBank/DDBJ whole genome shotgun (WGS) entry which is preliminary data.</text>
</comment>
<evidence type="ECO:0000256" key="1">
    <source>
        <dbReference type="ARBA" id="ARBA00022614"/>
    </source>
</evidence>
<dbReference type="Gene3D" id="3.80.10.10">
    <property type="entry name" value="Ribonuclease Inhibitor"/>
    <property type="match status" value="2"/>
</dbReference>
<dbReference type="PANTHER" id="PTHR48064">
    <property type="entry name" value="OS01G0750400 PROTEIN"/>
    <property type="match status" value="1"/>
</dbReference>
<name>A0A9N8HSX2_9STRA</name>
<dbReference type="PANTHER" id="PTHR48064:SF6">
    <property type="entry name" value="RECEPTOR-LIKE PROTEIN KINASE 2"/>
    <property type="match status" value="1"/>
</dbReference>